<dbReference type="Pfam" id="PF00665">
    <property type="entry name" value="rve"/>
    <property type="match status" value="1"/>
</dbReference>
<dbReference type="GO" id="GO:0003676">
    <property type="term" value="F:nucleic acid binding"/>
    <property type="evidence" value="ECO:0007669"/>
    <property type="project" value="InterPro"/>
</dbReference>
<dbReference type="Proteomes" id="UP000186004">
    <property type="component" value="Unassembled WGS sequence"/>
</dbReference>
<sequence length="90" mass="10094">MHTVVDDYSRVAYAEIRDDEKAATAIDVLRRAVTWFTDRGVAVERVLTDNGSAYKSYAWRDACTALGITPKKTRPYRPKPTARSNAFTAP</sequence>
<dbReference type="SUPFAM" id="SSF53098">
    <property type="entry name" value="Ribonuclease H-like"/>
    <property type="match status" value="1"/>
</dbReference>
<dbReference type="AlphaFoldDB" id="A0A1N7FPP2"/>
<reference evidence="3 4" key="1">
    <citation type="submission" date="2017-01" db="EMBL/GenBank/DDBJ databases">
        <authorList>
            <person name="Mah S.A."/>
            <person name="Swanson W.J."/>
            <person name="Moy G.W."/>
            <person name="Vacquier V.D."/>
        </authorList>
    </citation>
    <scope>NUCLEOTIDE SEQUENCE [LARGE SCALE GENOMIC DNA]</scope>
    <source>
        <strain evidence="3 4">DSM 45758</strain>
    </source>
</reference>
<feature type="region of interest" description="Disordered" evidence="1">
    <location>
        <begin position="70"/>
        <end position="90"/>
    </location>
</feature>
<proteinExistence type="predicted"/>
<accession>A0A1N7FPP2</accession>
<dbReference type="GO" id="GO:0015074">
    <property type="term" value="P:DNA integration"/>
    <property type="evidence" value="ECO:0007669"/>
    <property type="project" value="InterPro"/>
</dbReference>
<protein>
    <submittedName>
        <fullName evidence="3">Integrase core domain-containing protein</fullName>
    </submittedName>
</protein>
<keyword evidence="4" id="KW-1185">Reference proteome</keyword>
<dbReference type="InterPro" id="IPR036397">
    <property type="entry name" value="RNaseH_sf"/>
</dbReference>
<dbReference type="InterPro" id="IPR001584">
    <property type="entry name" value="Integrase_cat-core"/>
</dbReference>
<feature type="domain" description="Integrase catalytic" evidence="2">
    <location>
        <begin position="1"/>
        <end position="90"/>
    </location>
</feature>
<dbReference type="Gene3D" id="3.30.420.10">
    <property type="entry name" value="Ribonuclease H-like superfamily/Ribonuclease H"/>
    <property type="match status" value="1"/>
</dbReference>
<evidence type="ECO:0000313" key="3">
    <source>
        <dbReference type="EMBL" id="SIS02281.1"/>
    </source>
</evidence>
<dbReference type="PROSITE" id="PS50994">
    <property type="entry name" value="INTEGRASE"/>
    <property type="match status" value="1"/>
</dbReference>
<evidence type="ECO:0000259" key="2">
    <source>
        <dbReference type="PROSITE" id="PS50994"/>
    </source>
</evidence>
<dbReference type="EMBL" id="FTNF01000043">
    <property type="protein sequence ID" value="SIS02281.1"/>
    <property type="molecule type" value="Genomic_DNA"/>
</dbReference>
<gene>
    <name evidence="3" type="ORF">SAMN05444858_14317</name>
</gene>
<evidence type="ECO:0000313" key="4">
    <source>
        <dbReference type="Proteomes" id="UP000186004"/>
    </source>
</evidence>
<name>A0A1N7FPP2_9ACTN</name>
<organism evidence="3 4">
    <name type="scientific">Micromonospora avicenniae</name>
    <dbReference type="NCBI Taxonomy" id="1198245"/>
    <lineage>
        <taxon>Bacteria</taxon>
        <taxon>Bacillati</taxon>
        <taxon>Actinomycetota</taxon>
        <taxon>Actinomycetes</taxon>
        <taxon>Micromonosporales</taxon>
        <taxon>Micromonosporaceae</taxon>
        <taxon>Micromonospora</taxon>
    </lineage>
</organism>
<dbReference type="InterPro" id="IPR012337">
    <property type="entry name" value="RNaseH-like_sf"/>
</dbReference>
<evidence type="ECO:0000256" key="1">
    <source>
        <dbReference type="SAM" id="MobiDB-lite"/>
    </source>
</evidence>